<dbReference type="PANTHER" id="PTHR32071">
    <property type="entry name" value="TRANSCRIPTIONAL REGULATORY PROTEIN"/>
    <property type="match status" value="1"/>
</dbReference>
<evidence type="ECO:0000313" key="8">
    <source>
        <dbReference type="EMBL" id="MSA91316.1"/>
    </source>
</evidence>
<dbReference type="Gene3D" id="3.40.50.510">
    <property type="entry name" value="Phosphotransferase system, mannose-type IIA component"/>
    <property type="match status" value="1"/>
</dbReference>
<dbReference type="Proteomes" id="UP000433575">
    <property type="component" value="Unassembled WGS sequence"/>
</dbReference>
<dbReference type="EMBL" id="WKPI01000055">
    <property type="protein sequence ID" value="MSC35093.1"/>
    <property type="molecule type" value="Genomic_DNA"/>
</dbReference>
<dbReference type="AlphaFoldDB" id="A0A6N7SDF9"/>
<dbReference type="GO" id="GO:0006355">
    <property type="term" value="P:regulation of DNA-templated transcription"/>
    <property type="evidence" value="ECO:0007669"/>
    <property type="project" value="InterPro"/>
</dbReference>
<dbReference type="InterPro" id="IPR002078">
    <property type="entry name" value="Sigma_54_int"/>
</dbReference>
<dbReference type="SUPFAM" id="SSF63520">
    <property type="entry name" value="PTS-regulatory domain, PRD"/>
    <property type="match status" value="1"/>
</dbReference>
<dbReference type="Pfam" id="PF00874">
    <property type="entry name" value="PRD"/>
    <property type="match status" value="1"/>
</dbReference>
<evidence type="ECO:0000313" key="11">
    <source>
        <dbReference type="Proteomes" id="UP000480929"/>
    </source>
</evidence>
<dbReference type="PROSITE" id="PS51096">
    <property type="entry name" value="PTS_EIIA_TYPE_4"/>
    <property type="match status" value="1"/>
</dbReference>
<dbReference type="InterPro" id="IPR036634">
    <property type="entry name" value="PRD_sf"/>
</dbReference>
<dbReference type="InterPro" id="IPR011608">
    <property type="entry name" value="PRD"/>
</dbReference>
<dbReference type="Pfam" id="PF00158">
    <property type="entry name" value="Sigma54_activat"/>
    <property type="match status" value="1"/>
</dbReference>
<evidence type="ECO:0000259" key="6">
    <source>
        <dbReference type="PROSITE" id="PS51096"/>
    </source>
</evidence>
<sequence>MDWKRSRTMEKKTKRQLYELIEKQMNGKQVRDLNLDLFCARSLSEKMEISRNLASQYLNELFYQGLLIKIGAHPTCFLARSKLLNDGYASVYANAEDLRIQAEQLQEKRSVFSDLIGSSGSLHYAIEQCKAAMNYPGSGLAVLLHGPTGSGKSLLAAKLYDYCRQQRLIAEKGQLITVNCAEYSDNPDFFLTSLFGYTKGAYTGAEKDSEGLLTLADQGLLFLDEIHSLTPECQEKLFLFMDKGIYHRVGDNQKWYASAVRFVFATTENPDQALLKTLFRRIPIVIQIPSLKERPLTEKRELIRHILEGEEKKFKMPVRISESAYRLLEQHEFRHNIGELKNDIQVGMAGAYMKAISNASPTLDLHISDLPSALVRNPLQNSGLDQGSTSRLLPLNELLPYGGRENRYLLFYQAAMQNYERFQKHELTLDTFLATTTLQLEQYVDFLFFNNENFNSPQEEIVQSMLANINRLLCKKLGMPELSNNEIKILARYFTDLMQNEPISLVEQRRRSRTIQDFQETLKSVNAKLVSIVEEILPLLKTGLNLSLGSFEEITVTLFFLYFNHGYQPAPIPVVIMAHGYSIASGIAELANQLLHQNIFTAIDMPIESHFETITNKLKQYLSEIRNCHEIIVMVDMGSLEGIQKYIDQTADLDIGIINNVTTKLALDVGAMIMEGNSLEAVLENAKQRSLPNYVIVKNRVRPKAILTVCSSGIGIAGKIAALVENSFPKKMDLTVIPIAADTLQHRQASGIFDKYNVILILGTLNLKPQGIPFISIEDIINQSQSDQLQEKLGGLMSKQELVVFTQNLVRNFSLDNLIDYLTILNPEKIIVYVEEILEQIQKQLEFTLSNNILIGLYLHISCLIERLIIDKRFVYYLNLEQFEAEHGDFIAMIRKVFGRVCRAYNVEIPTAEIGYLYNYIYQGESVEKQAECVETSKSELMESVGFTE</sequence>
<proteinExistence type="predicted"/>
<evidence type="ECO:0000256" key="3">
    <source>
        <dbReference type="ARBA" id="ARBA00022840"/>
    </source>
</evidence>
<evidence type="ECO:0000313" key="9">
    <source>
        <dbReference type="EMBL" id="MSC35093.1"/>
    </source>
</evidence>
<dbReference type="PROSITE" id="PS50045">
    <property type="entry name" value="SIGMA54_INTERACT_4"/>
    <property type="match status" value="1"/>
</dbReference>
<keyword evidence="1" id="KW-0808">Transferase</keyword>
<organism evidence="8 10">
    <name type="scientific">Holdemania massiliensis</name>
    <dbReference type="NCBI Taxonomy" id="1468449"/>
    <lineage>
        <taxon>Bacteria</taxon>
        <taxon>Bacillati</taxon>
        <taxon>Bacillota</taxon>
        <taxon>Erysipelotrichia</taxon>
        <taxon>Erysipelotrichales</taxon>
        <taxon>Erysipelotrichaceae</taxon>
        <taxon>Holdemania</taxon>
    </lineage>
</organism>
<dbReference type="OrthoDB" id="9765164at2"/>
<evidence type="ECO:0000313" key="10">
    <source>
        <dbReference type="Proteomes" id="UP000433575"/>
    </source>
</evidence>
<dbReference type="GO" id="GO:0016740">
    <property type="term" value="F:transferase activity"/>
    <property type="evidence" value="ECO:0007669"/>
    <property type="project" value="UniProtKB-KW"/>
</dbReference>
<dbReference type="Gene3D" id="1.10.1790.10">
    <property type="entry name" value="PRD domain"/>
    <property type="match status" value="1"/>
</dbReference>
<dbReference type="Gene3D" id="3.40.50.300">
    <property type="entry name" value="P-loop containing nucleotide triphosphate hydrolases"/>
    <property type="match status" value="1"/>
</dbReference>
<protein>
    <submittedName>
        <fullName evidence="8">PRD domain-containing protein</fullName>
    </submittedName>
</protein>
<dbReference type="EMBL" id="WKPJ01000052">
    <property type="protein sequence ID" value="MSA91316.1"/>
    <property type="molecule type" value="Genomic_DNA"/>
</dbReference>
<dbReference type="GO" id="GO:0005524">
    <property type="term" value="F:ATP binding"/>
    <property type="evidence" value="ECO:0007669"/>
    <property type="project" value="UniProtKB-KW"/>
</dbReference>
<feature type="domain" description="Sigma-54 factor interaction" evidence="5">
    <location>
        <begin position="115"/>
        <end position="349"/>
    </location>
</feature>
<dbReference type="PANTHER" id="PTHR32071:SF38">
    <property type="entry name" value="PSP OPERON TRANSCRIPTIONAL ACTIVATOR"/>
    <property type="match status" value="1"/>
</dbReference>
<keyword evidence="11" id="KW-1185">Reference proteome</keyword>
<comment type="caution">
    <text evidence="8">The sequence shown here is derived from an EMBL/GenBank/DDBJ whole genome shotgun (WGS) entry which is preliminary data.</text>
</comment>
<name>A0A6N7SDF9_9FIRM</name>
<dbReference type="InterPro" id="IPR004701">
    <property type="entry name" value="PTS_EIIA_man-typ"/>
</dbReference>
<dbReference type="CDD" id="cd00133">
    <property type="entry name" value="PTS_IIB"/>
    <property type="match status" value="1"/>
</dbReference>
<evidence type="ECO:0000259" key="7">
    <source>
        <dbReference type="PROSITE" id="PS51372"/>
    </source>
</evidence>
<dbReference type="PROSITE" id="PS51372">
    <property type="entry name" value="PRD_2"/>
    <property type="match status" value="1"/>
</dbReference>
<keyword evidence="3" id="KW-0067">ATP-binding</keyword>
<dbReference type="SMART" id="SM00382">
    <property type="entry name" value="AAA"/>
    <property type="match status" value="1"/>
</dbReference>
<dbReference type="CDD" id="cd00009">
    <property type="entry name" value="AAA"/>
    <property type="match status" value="1"/>
</dbReference>
<reference evidence="10 11" key="1">
    <citation type="journal article" date="2019" name="Nat. Med.">
        <title>A library of human gut bacterial isolates paired with longitudinal multiomics data enables mechanistic microbiome research.</title>
        <authorList>
            <person name="Poyet M."/>
            <person name="Groussin M."/>
            <person name="Gibbons S.M."/>
            <person name="Avila-Pacheco J."/>
            <person name="Jiang X."/>
            <person name="Kearney S.M."/>
            <person name="Perrotta A.R."/>
            <person name="Berdy B."/>
            <person name="Zhao S."/>
            <person name="Lieberman T.D."/>
            <person name="Swanson P.K."/>
            <person name="Smith M."/>
            <person name="Roesemann S."/>
            <person name="Alexander J.E."/>
            <person name="Rich S.A."/>
            <person name="Livny J."/>
            <person name="Vlamakis H."/>
            <person name="Clish C."/>
            <person name="Bullock K."/>
            <person name="Deik A."/>
            <person name="Scott J."/>
            <person name="Pierce K.A."/>
            <person name="Xavier R.J."/>
            <person name="Alm E.J."/>
        </authorList>
    </citation>
    <scope>NUCLEOTIDE SEQUENCE [LARGE SCALE GENOMIC DNA]</scope>
    <source>
        <strain evidence="8 10">BIOML-A4</strain>
        <strain evidence="9 11">BIOML-A5</strain>
    </source>
</reference>
<dbReference type="SUPFAM" id="SSF53062">
    <property type="entry name" value="PTS system fructose IIA component-like"/>
    <property type="match status" value="1"/>
</dbReference>
<accession>A0A6N7SDF9</accession>
<dbReference type="SUPFAM" id="SSF52540">
    <property type="entry name" value="P-loop containing nucleoside triphosphate hydrolases"/>
    <property type="match status" value="1"/>
</dbReference>
<dbReference type="Proteomes" id="UP000480929">
    <property type="component" value="Unassembled WGS sequence"/>
</dbReference>
<dbReference type="InterPro" id="IPR027417">
    <property type="entry name" value="P-loop_NTPase"/>
</dbReference>
<feature type="domain" description="PRD" evidence="7">
    <location>
        <begin position="825"/>
        <end position="931"/>
    </location>
</feature>
<gene>
    <name evidence="9" type="ORF">GKD88_18420</name>
    <name evidence="8" type="ORF">GKE08_18510</name>
</gene>
<keyword evidence="2" id="KW-0547">Nucleotide-binding</keyword>
<dbReference type="GO" id="GO:0009401">
    <property type="term" value="P:phosphoenolpyruvate-dependent sugar phosphotransferase system"/>
    <property type="evidence" value="ECO:0007669"/>
    <property type="project" value="InterPro"/>
</dbReference>
<dbReference type="Pfam" id="PF03610">
    <property type="entry name" value="EIIA-man"/>
    <property type="match status" value="1"/>
</dbReference>
<dbReference type="InterPro" id="IPR036662">
    <property type="entry name" value="PTS_EIIA_man-typ_sf"/>
</dbReference>
<evidence type="ECO:0000256" key="1">
    <source>
        <dbReference type="ARBA" id="ARBA00022679"/>
    </source>
</evidence>
<evidence type="ECO:0000256" key="2">
    <source>
        <dbReference type="ARBA" id="ARBA00022741"/>
    </source>
</evidence>
<dbReference type="GO" id="GO:0016020">
    <property type="term" value="C:membrane"/>
    <property type="evidence" value="ECO:0007669"/>
    <property type="project" value="InterPro"/>
</dbReference>
<feature type="domain" description="PTS EIIA type-4" evidence="6">
    <location>
        <begin position="571"/>
        <end position="714"/>
    </location>
</feature>
<evidence type="ECO:0000256" key="4">
    <source>
        <dbReference type="SAM" id="Coils"/>
    </source>
</evidence>
<keyword evidence="4" id="KW-0175">Coiled coil</keyword>
<evidence type="ECO:0000259" key="5">
    <source>
        <dbReference type="PROSITE" id="PS50045"/>
    </source>
</evidence>
<feature type="coiled-coil region" evidence="4">
    <location>
        <begin position="88"/>
        <end position="115"/>
    </location>
</feature>
<dbReference type="InterPro" id="IPR003593">
    <property type="entry name" value="AAA+_ATPase"/>
</dbReference>